<comment type="caution">
    <text evidence="3">The sequence shown here is derived from an EMBL/GenBank/DDBJ whole genome shotgun (WGS) entry which is preliminary data.</text>
</comment>
<feature type="transmembrane region" description="Helical" evidence="1">
    <location>
        <begin position="461"/>
        <end position="481"/>
    </location>
</feature>
<dbReference type="Pfam" id="PF01464">
    <property type="entry name" value="SLT"/>
    <property type="match status" value="1"/>
</dbReference>
<name>A0A553SQA8_NIACI</name>
<dbReference type="SUPFAM" id="SSF48371">
    <property type="entry name" value="ARM repeat"/>
    <property type="match status" value="1"/>
</dbReference>
<dbReference type="PANTHER" id="PTHR37813">
    <property type="entry name" value="FELS-2 PROPHAGE PROTEIN"/>
    <property type="match status" value="1"/>
</dbReference>
<dbReference type="Gene3D" id="6.10.140.1430">
    <property type="match status" value="1"/>
</dbReference>
<dbReference type="Proteomes" id="UP000319837">
    <property type="component" value="Unassembled WGS sequence"/>
</dbReference>
<reference evidence="4" key="1">
    <citation type="submission" date="2018-10" db="EMBL/GenBank/DDBJ databases">
        <title>FDA dAtabase for Regulatory Grade micrObial Sequences (FDA-ARGOS): Supporting development and validation of Infectious Disease Dx tests.</title>
        <authorList>
            <person name="Minogue T."/>
            <person name="Wolcott M."/>
            <person name="Wasieloski L."/>
            <person name="Aguilar W."/>
            <person name="Moore D."/>
            <person name="Tallon L."/>
            <person name="Sadzewicz L."/>
            <person name="Sengamalay N."/>
            <person name="Ott S."/>
            <person name="Godinez A."/>
            <person name="Nagaraj S."/>
            <person name="Vavikolanu K."/>
            <person name="Vyas G."/>
            <person name="Nadendla S."/>
            <person name="George J."/>
            <person name="Sichtig H."/>
        </authorList>
    </citation>
    <scope>NUCLEOTIDE SEQUENCE [LARGE SCALE GENOMIC DNA]</scope>
    <source>
        <strain evidence="4">FDAARGOS_343</strain>
    </source>
</reference>
<feature type="transmembrane region" description="Helical" evidence="1">
    <location>
        <begin position="493"/>
        <end position="513"/>
    </location>
</feature>
<keyword evidence="1" id="KW-0472">Membrane</keyword>
<gene>
    <name evidence="3" type="ORF">CEQ21_24400</name>
</gene>
<feature type="transmembrane region" description="Helical" evidence="1">
    <location>
        <begin position="549"/>
        <end position="568"/>
    </location>
</feature>
<organism evidence="3 4">
    <name type="scientific">Niallia circulans</name>
    <name type="common">Bacillus circulans</name>
    <dbReference type="NCBI Taxonomy" id="1397"/>
    <lineage>
        <taxon>Bacteria</taxon>
        <taxon>Bacillati</taxon>
        <taxon>Bacillota</taxon>
        <taxon>Bacilli</taxon>
        <taxon>Bacillales</taxon>
        <taxon>Bacillaceae</taxon>
        <taxon>Niallia</taxon>
    </lineage>
</organism>
<evidence type="ECO:0000259" key="2">
    <source>
        <dbReference type="Pfam" id="PF01464"/>
    </source>
</evidence>
<keyword evidence="1" id="KW-1133">Transmembrane helix</keyword>
<protein>
    <recommendedName>
        <fullName evidence="2">Transglycosylase SLT domain-containing protein</fullName>
    </recommendedName>
</protein>
<sequence>MQQVIQKISEIGDTSLQSQMAVALFGTQAEDLEMKTLLSLGNVQDSFDMTKKTMEEVGEIKYDTIGKAIQGIGRQFETEFVIPIADRVLPYLNSFSNYLADDLSGTIQSFKSIMVTVTPIILGLSTAFLVYKGTLVGIAAGQVAYNAIQTVSIALYHAHRAAMIAYTISGGGVKGVIAAIRASMIALNGAMLANPFILVAAALAGLVVAFIAAYKMSDTFRNKVDSAFASVRGIVSSSVSYVTALAPQLWQGFLDFTVSTFAAIRSAYDETINYIGSKASAAADWFNGLQGPAKTVADYITGSFSTIGNTIATLSPLIGRLGLSFLGVTGPVGWVIASVISIGAFLYKLIKSNDDVRNSLVGSWELIKGTFIDAFESIKSAVAPVIPILGIIGQTLLSMLMPAISEITTSFATLGPEFQKTGQIIVESFVPLGPAFAELGGAFGQLFQEFGSLFSSFATSLVPMVIDGVTTLLPVLVNLFTTWFSLTSEIASIVLPLLLGAVTSILPLIVSLIQSSMPLIVSLIGLLIPVITDIANSVLPLLLQGAQLIFPLILAIIQAVLPLAINLIGSLVPVIMLIAQVALPLILQVVQMAFPLILGIIQSVIPIITLLLEGVSFFLTNIVVPAIQFLLQIVQMVFPLILGVIQLVIPAITLILQGVALLLTNIVVPAIQFLLQIVQFVFPLISTAINNSLTLVTGIVKTAVSLLQGDWSGAWKNIKQTAETIMNNIIGFFKAINLYDTGKAILNGLIDGIKSMANATMNAIGGIVNGIIKGINWVLDKVGVEVSLNQWEVPQYAQGTGYHPGGLAILGDGGGPELFRTPTGFVGMSPGTDTLMNLPKGTQVIPHRETQQIMNTYNIPAYKSGNVQNPLQQGMSWVKEKGSAAWDWTKEKGSAAWDWTKEKGSDIKDAALDVWSYVSEPSKLMDKVLEQFGVVAPTLSGVLNDVSQGTFKLVKEKAVEFVKEKIAGFGDWSGGGSAASGDVTKWLTAAISITGVPMSWLGPLQTMAMKESGGNPRAINLWDSNAKRGTPSKGLLQTIDPTFNAYKLSGMNDIWNPIHNAVASIRYTQARYGSIFNTPGIASMASGGGYKGYYQGGTTPNTDYYWAGERGPELLKLPGATQINSNTSSKSMLDGLLRSFMSFSNDNSGVVSVGSGGPSIEVHYAPQISVGNNGTGDIREVIAKALRDDKVNFKELIISVLEEYENDKDRKRLS</sequence>
<feature type="transmembrane region" description="Helical" evidence="1">
    <location>
        <begin position="381"/>
        <end position="404"/>
    </location>
</feature>
<dbReference type="EMBL" id="RIBP01000004">
    <property type="protein sequence ID" value="TRZ39181.1"/>
    <property type="molecule type" value="Genomic_DNA"/>
</dbReference>
<feature type="transmembrane region" description="Helical" evidence="1">
    <location>
        <begin position="519"/>
        <end position="542"/>
    </location>
</feature>
<dbReference type="PANTHER" id="PTHR37813:SF1">
    <property type="entry name" value="FELS-2 PROPHAGE PROTEIN"/>
    <property type="match status" value="1"/>
</dbReference>
<evidence type="ECO:0000256" key="1">
    <source>
        <dbReference type="SAM" id="Phobius"/>
    </source>
</evidence>
<dbReference type="InterPro" id="IPR016024">
    <property type="entry name" value="ARM-type_fold"/>
</dbReference>
<dbReference type="AlphaFoldDB" id="A0A553SQA8"/>
<dbReference type="InterPro" id="IPR008258">
    <property type="entry name" value="Transglycosylase_SLT_dom_1"/>
</dbReference>
<proteinExistence type="predicted"/>
<evidence type="ECO:0000313" key="4">
    <source>
        <dbReference type="Proteomes" id="UP000319837"/>
    </source>
</evidence>
<accession>A0A553SQA8</accession>
<dbReference type="InterPro" id="IPR023346">
    <property type="entry name" value="Lysozyme-like_dom_sf"/>
</dbReference>
<dbReference type="CDD" id="cd13402">
    <property type="entry name" value="LT_TF-like"/>
    <property type="match status" value="1"/>
</dbReference>
<evidence type="ECO:0000313" key="3">
    <source>
        <dbReference type="EMBL" id="TRZ39181.1"/>
    </source>
</evidence>
<feature type="transmembrane region" description="Helical" evidence="1">
    <location>
        <begin position="192"/>
        <end position="214"/>
    </location>
</feature>
<feature type="transmembrane region" description="Helical" evidence="1">
    <location>
        <begin position="163"/>
        <end position="186"/>
    </location>
</feature>
<keyword evidence="1" id="KW-0812">Transmembrane</keyword>
<dbReference type="SUPFAM" id="SSF53955">
    <property type="entry name" value="Lysozyme-like"/>
    <property type="match status" value="1"/>
</dbReference>
<feature type="domain" description="Transglycosylase SLT" evidence="2">
    <location>
        <begin position="1004"/>
        <end position="1077"/>
    </location>
</feature>
<feature type="transmembrane region" description="Helical" evidence="1">
    <location>
        <begin position="323"/>
        <end position="347"/>
    </location>
</feature>